<dbReference type="Proteomes" id="UP000003477">
    <property type="component" value="Unassembled WGS sequence"/>
</dbReference>
<evidence type="ECO:0000313" key="1">
    <source>
        <dbReference type="EMBL" id="EHJ09251.1"/>
    </source>
</evidence>
<gene>
    <name evidence="1" type="ORF">CWATWH0003_B322</name>
</gene>
<name>G5JEY5_CROWT</name>
<accession>G5JEY5</accession>
<comment type="caution">
    <text evidence="1">The sequence shown here is derived from an EMBL/GenBank/DDBJ whole genome shotgun (WGS) entry which is preliminary data.</text>
</comment>
<sequence length="47" mass="5280">MAFSLVAATDKLAQIQGILPHGAFDIVLIEKSFFYQRKAQKISKNNQ</sequence>
<evidence type="ECO:0000313" key="2">
    <source>
        <dbReference type="Proteomes" id="UP000003477"/>
    </source>
</evidence>
<organism evidence="1 2">
    <name type="scientific">Crocosphaera watsonii WH 0003</name>
    <dbReference type="NCBI Taxonomy" id="423471"/>
    <lineage>
        <taxon>Bacteria</taxon>
        <taxon>Bacillati</taxon>
        <taxon>Cyanobacteriota</taxon>
        <taxon>Cyanophyceae</taxon>
        <taxon>Oscillatoriophycideae</taxon>
        <taxon>Chroococcales</taxon>
        <taxon>Aphanothecaceae</taxon>
        <taxon>Crocosphaera</taxon>
    </lineage>
</organism>
<protein>
    <submittedName>
        <fullName evidence="1">Uncharacterized protein</fullName>
    </submittedName>
</protein>
<reference evidence="1 2" key="1">
    <citation type="journal article" date="2011" name="Front. Microbiol.">
        <title>Two Strains of Crocosphaera watsonii with Highly Conserved Genomes are Distinguished by Strain-Specific Features.</title>
        <authorList>
            <person name="Bench S.R."/>
            <person name="Ilikchyan I.N."/>
            <person name="Tripp H.J."/>
            <person name="Zehr J.P."/>
        </authorList>
    </citation>
    <scope>NUCLEOTIDE SEQUENCE [LARGE SCALE GENOMIC DNA]</scope>
    <source>
        <strain evidence="1 2">WH 0003</strain>
    </source>
</reference>
<dbReference type="EMBL" id="AESD01001117">
    <property type="protein sequence ID" value="EHJ09251.1"/>
    <property type="molecule type" value="Genomic_DNA"/>
</dbReference>
<proteinExistence type="predicted"/>
<dbReference type="AlphaFoldDB" id="G5JEY5"/>